<dbReference type="Pfam" id="PF03466">
    <property type="entry name" value="LysR_substrate"/>
    <property type="match status" value="1"/>
</dbReference>
<dbReference type="Proteomes" id="UP001597252">
    <property type="component" value="Unassembled WGS sequence"/>
</dbReference>
<accession>A0ABW4E570</accession>
<evidence type="ECO:0000313" key="6">
    <source>
        <dbReference type="EMBL" id="MFD1484398.1"/>
    </source>
</evidence>
<sequence length="301" mass="33232">MSNFSYEVFSAVVDKGTFMQAAAELNVTPSAISHSVSQLEADLGFPLFIRNRSGVELTSDGKTILPTIQAILNLEDQLVQIADNINGINTGRIRIGAFSSVSNNWLPPIILAFKKQYPQIDVNLVQASFNEVAEQVRVGTIDIGFSLMPVPKQLVAIPLLNDPIYCITPSAYTPQNGEFMTDRDMAHQNFILQQSDYDRDTKKALDRYNVSTNSLHYSLDDQSILSMVEAGLGLGVLPRLALQKLVGSVNTFPFSEPFARTLCLVMNPTTQKSPSVARMQAVIIDYLQRLYPNDCLVPQAD</sequence>
<dbReference type="InterPro" id="IPR005119">
    <property type="entry name" value="LysR_subst-bd"/>
</dbReference>
<dbReference type="InterPro" id="IPR036390">
    <property type="entry name" value="WH_DNA-bd_sf"/>
</dbReference>
<dbReference type="SUPFAM" id="SSF46785">
    <property type="entry name" value="Winged helix' DNA-binding domain"/>
    <property type="match status" value="1"/>
</dbReference>
<dbReference type="CDD" id="cd05466">
    <property type="entry name" value="PBP2_LTTR_substrate"/>
    <property type="match status" value="1"/>
</dbReference>
<comment type="similarity">
    <text evidence="1">Belongs to the LysR transcriptional regulatory family.</text>
</comment>
<dbReference type="InterPro" id="IPR000847">
    <property type="entry name" value="LysR_HTH_N"/>
</dbReference>
<keyword evidence="7" id="KW-1185">Reference proteome</keyword>
<name>A0ABW4E570_9LACO</name>
<evidence type="ECO:0000256" key="4">
    <source>
        <dbReference type="ARBA" id="ARBA00023163"/>
    </source>
</evidence>
<reference evidence="7" key="1">
    <citation type="journal article" date="2019" name="Int. J. Syst. Evol. Microbiol.">
        <title>The Global Catalogue of Microorganisms (GCM) 10K type strain sequencing project: providing services to taxonomists for standard genome sequencing and annotation.</title>
        <authorList>
            <consortium name="The Broad Institute Genomics Platform"/>
            <consortium name="The Broad Institute Genome Sequencing Center for Infectious Disease"/>
            <person name="Wu L."/>
            <person name="Ma J."/>
        </authorList>
    </citation>
    <scope>NUCLEOTIDE SEQUENCE [LARGE SCALE GENOMIC DNA]</scope>
    <source>
        <strain evidence="7">CCM 8903</strain>
    </source>
</reference>
<gene>
    <name evidence="6" type="ORF">ACFQ5J_04020</name>
</gene>
<keyword evidence="2" id="KW-0805">Transcription regulation</keyword>
<keyword evidence="4" id="KW-0804">Transcription</keyword>
<proteinExistence type="inferred from homology"/>
<dbReference type="PRINTS" id="PR00039">
    <property type="entry name" value="HTHLYSR"/>
</dbReference>
<dbReference type="InterPro" id="IPR036388">
    <property type="entry name" value="WH-like_DNA-bd_sf"/>
</dbReference>
<evidence type="ECO:0000256" key="2">
    <source>
        <dbReference type="ARBA" id="ARBA00023015"/>
    </source>
</evidence>
<dbReference type="InterPro" id="IPR050950">
    <property type="entry name" value="HTH-type_LysR_regulators"/>
</dbReference>
<dbReference type="Pfam" id="PF00126">
    <property type="entry name" value="HTH_1"/>
    <property type="match status" value="1"/>
</dbReference>
<feature type="domain" description="HTH lysR-type" evidence="5">
    <location>
        <begin position="1"/>
        <end position="58"/>
    </location>
</feature>
<protein>
    <submittedName>
        <fullName evidence="6">LysR family transcriptional regulator</fullName>
    </submittedName>
</protein>
<evidence type="ECO:0000313" key="7">
    <source>
        <dbReference type="Proteomes" id="UP001597252"/>
    </source>
</evidence>
<dbReference type="PANTHER" id="PTHR30419:SF28">
    <property type="entry name" value="HTH-TYPE TRANSCRIPTIONAL REGULATOR BSDA"/>
    <property type="match status" value="1"/>
</dbReference>
<keyword evidence="3" id="KW-0238">DNA-binding</keyword>
<dbReference type="SUPFAM" id="SSF53850">
    <property type="entry name" value="Periplasmic binding protein-like II"/>
    <property type="match status" value="1"/>
</dbReference>
<evidence type="ECO:0000256" key="1">
    <source>
        <dbReference type="ARBA" id="ARBA00009437"/>
    </source>
</evidence>
<evidence type="ECO:0000256" key="3">
    <source>
        <dbReference type="ARBA" id="ARBA00023125"/>
    </source>
</evidence>
<evidence type="ECO:0000259" key="5">
    <source>
        <dbReference type="PROSITE" id="PS50931"/>
    </source>
</evidence>
<dbReference type="Gene3D" id="3.40.190.10">
    <property type="entry name" value="Periplasmic binding protein-like II"/>
    <property type="match status" value="2"/>
</dbReference>
<dbReference type="PROSITE" id="PS50931">
    <property type="entry name" value="HTH_LYSR"/>
    <property type="match status" value="1"/>
</dbReference>
<comment type="caution">
    <text evidence="6">The sequence shown here is derived from an EMBL/GenBank/DDBJ whole genome shotgun (WGS) entry which is preliminary data.</text>
</comment>
<dbReference type="RefSeq" id="WP_125753303.1">
    <property type="nucleotide sequence ID" value="NZ_JBHTON010000008.1"/>
</dbReference>
<dbReference type="EMBL" id="JBHTON010000008">
    <property type="protein sequence ID" value="MFD1484398.1"/>
    <property type="molecule type" value="Genomic_DNA"/>
</dbReference>
<organism evidence="6 7">
    <name type="scientific">Lacticaseibacillus baoqingensis</name>
    <dbReference type="NCBI Taxonomy" id="2486013"/>
    <lineage>
        <taxon>Bacteria</taxon>
        <taxon>Bacillati</taxon>
        <taxon>Bacillota</taxon>
        <taxon>Bacilli</taxon>
        <taxon>Lactobacillales</taxon>
        <taxon>Lactobacillaceae</taxon>
        <taxon>Lacticaseibacillus</taxon>
    </lineage>
</organism>
<dbReference type="Gene3D" id="1.10.10.10">
    <property type="entry name" value="Winged helix-like DNA-binding domain superfamily/Winged helix DNA-binding domain"/>
    <property type="match status" value="1"/>
</dbReference>
<dbReference type="PANTHER" id="PTHR30419">
    <property type="entry name" value="HTH-TYPE TRANSCRIPTIONAL REGULATOR YBHD"/>
    <property type="match status" value="1"/>
</dbReference>